<sequence length="242" mass="27009">RVSLLPRLGVPVGTFINMITPSRVVFFVQLGAISALGLRTASASEIQSIREEIAGINDRLEKLSGKVDQFVDLVKGDLEGKLQEGTIAKENACELSFGERQKILVNFEDKSQDSLTPITGSFYTSTTGAFIARFEKTAREWLDIGSTMNSTSISHNLEEARQHFSSVLPFEHLIGTPVMEEVRAYLPITPRDQEKCEKIFALLARNPPGNLEKGIRWFARFNRAAMNVIRSLIKTWKEKHGG</sequence>
<protein>
    <submittedName>
        <fullName evidence="1">Uncharacterized protein</fullName>
    </submittedName>
</protein>
<evidence type="ECO:0000313" key="1">
    <source>
        <dbReference type="EMBL" id="KAF4678242.1"/>
    </source>
</evidence>
<dbReference type="EMBL" id="JABANM010038213">
    <property type="protein sequence ID" value="KAF4678242.1"/>
    <property type="molecule type" value="Genomic_DNA"/>
</dbReference>
<reference evidence="1 2" key="1">
    <citation type="submission" date="2020-04" db="EMBL/GenBank/DDBJ databases">
        <title>Perkinsus olseni comparative genomics.</title>
        <authorList>
            <person name="Bogema D.R."/>
        </authorList>
    </citation>
    <scope>NUCLEOTIDE SEQUENCE [LARGE SCALE GENOMIC DNA]</scope>
    <source>
        <strain evidence="1">ATCC PRA-205</strain>
    </source>
</reference>
<comment type="caution">
    <text evidence="1">The sequence shown here is derived from an EMBL/GenBank/DDBJ whole genome shotgun (WGS) entry which is preliminary data.</text>
</comment>
<dbReference type="Proteomes" id="UP000574390">
    <property type="component" value="Unassembled WGS sequence"/>
</dbReference>
<accession>A0A7J6N2U8</accession>
<gene>
    <name evidence="1" type="ORF">FOZ62_003770</name>
</gene>
<dbReference type="AlphaFoldDB" id="A0A7J6N2U8"/>
<organism evidence="1 2">
    <name type="scientific">Perkinsus olseni</name>
    <name type="common">Perkinsus atlanticus</name>
    <dbReference type="NCBI Taxonomy" id="32597"/>
    <lineage>
        <taxon>Eukaryota</taxon>
        <taxon>Sar</taxon>
        <taxon>Alveolata</taxon>
        <taxon>Perkinsozoa</taxon>
        <taxon>Perkinsea</taxon>
        <taxon>Perkinsida</taxon>
        <taxon>Perkinsidae</taxon>
        <taxon>Perkinsus</taxon>
    </lineage>
</organism>
<proteinExistence type="predicted"/>
<feature type="non-terminal residue" evidence="1">
    <location>
        <position position="242"/>
    </location>
</feature>
<evidence type="ECO:0000313" key="2">
    <source>
        <dbReference type="Proteomes" id="UP000574390"/>
    </source>
</evidence>
<name>A0A7J6N2U8_PEROL</name>